<reference evidence="2" key="1">
    <citation type="journal article" date="2022" name="Int. J. Mol. Sci.">
        <title>Draft Genome of Tanacetum Coccineum: Genomic Comparison of Closely Related Tanacetum-Family Plants.</title>
        <authorList>
            <person name="Yamashiro T."/>
            <person name="Shiraishi A."/>
            <person name="Nakayama K."/>
            <person name="Satake H."/>
        </authorList>
    </citation>
    <scope>NUCLEOTIDE SEQUENCE</scope>
</reference>
<feature type="compositionally biased region" description="Low complexity" evidence="1">
    <location>
        <begin position="23"/>
        <end position="37"/>
    </location>
</feature>
<organism evidence="2 3">
    <name type="scientific">Tanacetum coccineum</name>
    <dbReference type="NCBI Taxonomy" id="301880"/>
    <lineage>
        <taxon>Eukaryota</taxon>
        <taxon>Viridiplantae</taxon>
        <taxon>Streptophyta</taxon>
        <taxon>Embryophyta</taxon>
        <taxon>Tracheophyta</taxon>
        <taxon>Spermatophyta</taxon>
        <taxon>Magnoliopsida</taxon>
        <taxon>eudicotyledons</taxon>
        <taxon>Gunneridae</taxon>
        <taxon>Pentapetalae</taxon>
        <taxon>asterids</taxon>
        <taxon>campanulids</taxon>
        <taxon>Asterales</taxon>
        <taxon>Asteraceae</taxon>
        <taxon>Asteroideae</taxon>
        <taxon>Anthemideae</taxon>
        <taxon>Anthemidinae</taxon>
        <taxon>Tanacetum</taxon>
    </lineage>
</organism>
<reference evidence="2" key="2">
    <citation type="submission" date="2022-01" db="EMBL/GenBank/DDBJ databases">
        <authorList>
            <person name="Yamashiro T."/>
            <person name="Shiraishi A."/>
            <person name="Satake H."/>
            <person name="Nakayama K."/>
        </authorList>
    </citation>
    <scope>NUCLEOTIDE SEQUENCE</scope>
</reference>
<feature type="region of interest" description="Disordered" evidence="1">
    <location>
        <begin position="23"/>
        <end position="52"/>
    </location>
</feature>
<evidence type="ECO:0000313" key="3">
    <source>
        <dbReference type="Proteomes" id="UP001151760"/>
    </source>
</evidence>
<keyword evidence="3" id="KW-1185">Reference proteome</keyword>
<protein>
    <submittedName>
        <fullName evidence="2">Uncharacterized protein</fullName>
    </submittedName>
</protein>
<dbReference type="EMBL" id="BQNB010009294">
    <property type="protein sequence ID" value="GJS61492.1"/>
    <property type="molecule type" value="Genomic_DNA"/>
</dbReference>
<name>A0ABQ4X8Q1_9ASTR</name>
<evidence type="ECO:0000313" key="2">
    <source>
        <dbReference type="EMBL" id="GJS61492.1"/>
    </source>
</evidence>
<comment type="caution">
    <text evidence="2">The sequence shown here is derived from an EMBL/GenBank/DDBJ whole genome shotgun (WGS) entry which is preliminary data.</text>
</comment>
<sequence length="264" mass="29561">MFLHLYLSRATCLANRRIVNEISSNSDNNTSDSASTSQINTSEEIDYDSPEYKGPPKSLLKWYDYLSDEYKDKGRFWSSKSGGNKSDAKPSFSDISKAKSCMLAKAQASDASSKAKVQAFGSKTKLQTSSSVSSGPSNASVPIFKGSSVQRLLDQYGYNDIEKFLSWNYFPSTDKENTYKDITDKDITNEDCIHESNYAIFKGKYVLVSHKHNPKVKIPVPVTEYVLGLANVTTWDEIMNKMGVRKYEIYADKAKGKRKVSYGS</sequence>
<accession>A0ABQ4X8Q1</accession>
<dbReference type="Proteomes" id="UP001151760">
    <property type="component" value="Unassembled WGS sequence"/>
</dbReference>
<evidence type="ECO:0000256" key="1">
    <source>
        <dbReference type="SAM" id="MobiDB-lite"/>
    </source>
</evidence>
<gene>
    <name evidence="2" type="ORF">Tco_0656276</name>
</gene>
<proteinExistence type="predicted"/>